<feature type="region of interest" description="Disordered" evidence="1">
    <location>
        <begin position="177"/>
        <end position="206"/>
    </location>
</feature>
<dbReference type="AlphaFoldDB" id="J0CXN0"/>
<organism evidence="2 3">
    <name type="scientific">Auricularia subglabra (strain TFB-10046 / SS5)</name>
    <name type="common">White-rot fungus</name>
    <name type="synonym">Auricularia delicata (strain TFB10046)</name>
    <dbReference type="NCBI Taxonomy" id="717982"/>
    <lineage>
        <taxon>Eukaryota</taxon>
        <taxon>Fungi</taxon>
        <taxon>Dikarya</taxon>
        <taxon>Basidiomycota</taxon>
        <taxon>Agaricomycotina</taxon>
        <taxon>Agaricomycetes</taxon>
        <taxon>Auriculariales</taxon>
        <taxon>Auriculariaceae</taxon>
        <taxon>Auricularia</taxon>
    </lineage>
</organism>
<dbReference type="EMBL" id="JH687886">
    <property type="protein sequence ID" value="EJD35561.1"/>
    <property type="molecule type" value="Genomic_DNA"/>
</dbReference>
<accession>J0CXN0</accession>
<sequence length="237" mass="26250">MRNLRSLCVISDGGTRDSSWKFLDIALGADGEAHAPIEDLSLSFREYADKDGSHRTLYRLLKRAAPTLRRLHLGLHLGANDTAAPFIAGLAEALQLAPRLQVLSFQTRNAPPGCHIPLLEALPCTLRSLSFGQSFFPPHAMPRDASWEKSLDGAQAILKRVDQGALPALRELTMGADRQSTMLANKKTDPSRNLPERKANERRQKQLVKDAAKLGVALEVLDEELADHLPWFYVNSR</sequence>
<protein>
    <submittedName>
        <fullName evidence="2">Uncharacterized protein</fullName>
    </submittedName>
</protein>
<proteinExistence type="predicted"/>
<evidence type="ECO:0000313" key="3">
    <source>
        <dbReference type="Proteomes" id="UP000006514"/>
    </source>
</evidence>
<keyword evidence="3" id="KW-1185">Reference proteome</keyword>
<evidence type="ECO:0000313" key="2">
    <source>
        <dbReference type="EMBL" id="EJD35561.1"/>
    </source>
</evidence>
<dbReference type="Proteomes" id="UP000006514">
    <property type="component" value="Unassembled WGS sequence"/>
</dbReference>
<reference evidence="3" key="1">
    <citation type="journal article" date="2012" name="Science">
        <title>The Paleozoic origin of enzymatic lignin decomposition reconstructed from 31 fungal genomes.</title>
        <authorList>
            <person name="Floudas D."/>
            <person name="Binder M."/>
            <person name="Riley R."/>
            <person name="Barry K."/>
            <person name="Blanchette R.A."/>
            <person name="Henrissat B."/>
            <person name="Martinez A.T."/>
            <person name="Otillar R."/>
            <person name="Spatafora J.W."/>
            <person name="Yadav J.S."/>
            <person name="Aerts A."/>
            <person name="Benoit I."/>
            <person name="Boyd A."/>
            <person name="Carlson A."/>
            <person name="Copeland A."/>
            <person name="Coutinho P.M."/>
            <person name="de Vries R.P."/>
            <person name="Ferreira P."/>
            <person name="Findley K."/>
            <person name="Foster B."/>
            <person name="Gaskell J."/>
            <person name="Glotzer D."/>
            <person name="Gorecki P."/>
            <person name="Heitman J."/>
            <person name="Hesse C."/>
            <person name="Hori C."/>
            <person name="Igarashi K."/>
            <person name="Jurgens J.A."/>
            <person name="Kallen N."/>
            <person name="Kersten P."/>
            <person name="Kohler A."/>
            <person name="Kuees U."/>
            <person name="Kumar T.K.A."/>
            <person name="Kuo A."/>
            <person name="LaButti K."/>
            <person name="Larrondo L.F."/>
            <person name="Lindquist E."/>
            <person name="Ling A."/>
            <person name="Lombard V."/>
            <person name="Lucas S."/>
            <person name="Lundell T."/>
            <person name="Martin R."/>
            <person name="McLaughlin D.J."/>
            <person name="Morgenstern I."/>
            <person name="Morin E."/>
            <person name="Murat C."/>
            <person name="Nagy L.G."/>
            <person name="Nolan M."/>
            <person name="Ohm R.A."/>
            <person name="Patyshakuliyeva A."/>
            <person name="Rokas A."/>
            <person name="Ruiz-Duenas F.J."/>
            <person name="Sabat G."/>
            <person name="Salamov A."/>
            <person name="Samejima M."/>
            <person name="Schmutz J."/>
            <person name="Slot J.C."/>
            <person name="St John F."/>
            <person name="Stenlid J."/>
            <person name="Sun H."/>
            <person name="Sun S."/>
            <person name="Syed K."/>
            <person name="Tsang A."/>
            <person name="Wiebenga A."/>
            <person name="Young D."/>
            <person name="Pisabarro A."/>
            <person name="Eastwood D.C."/>
            <person name="Martin F."/>
            <person name="Cullen D."/>
            <person name="Grigoriev I.V."/>
            <person name="Hibbett D.S."/>
        </authorList>
    </citation>
    <scope>NUCLEOTIDE SEQUENCE [LARGE SCALE GENOMIC DNA]</scope>
    <source>
        <strain evidence="3">TFB10046</strain>
    </source>
</reference>
<feature type="compositionally biased region" description="Basic and acidic residues" evidence="1">
    <location>
        <begin position="186"/>
        <end position="206"/>
    </location>
</feature>
<name>J0CXN0_AURST</name>
<gene>
    <name evidence="2" type="ORF">AURDEDRAFT_117350</name>
</gene>
<dbReference type="KEGG" id="adl:AURDEDRAFT_117350"/>
<evidence type="ECO:0000256" key="1">
    <source>
        <dbReference type="SAM" id="MobiDB-lite"/>
    </source>
</evidence>
<dbReference type="InParanoid" id="J0CXN0"/>